<accession>A0A1I4SVC9</accession>
<proteinExistence type="predicted"/>
<dbReference type="AlphaFoldDB" id="A0A1I4SVC9"/>
<sequence length="282" mass="31417">MPAQIYTNNNTTIHGALTNAQYVLNILQTCLADAGWVVLRRTSDVLAMMQGGGSRCVAEFRIDGNADVSCRIVSAYDPGDGSILGPGTWQTLVDIVPHHWCVVADDTSVWFMSCAQDEQFRRVSFVGDFDPFVPRRSVLNWWGGYSLRHGSKGTAYRDTHERQTGLMYRMAHESFIDDDGVERMWWVGCLPSLEYTSWTPTVDGPIVGSRCFVTEDDEYNIVGFLPGLLAPYHRVQTLQTLCGDIPYSVRSYAGVAYLITICTGDAGLHAAVFNATQYRMDE</sequence>
<reference evidence="1 2" key="1">
    <citation type="submission" date="2016-10" db="EMBL/GenBank/DDBJ databases">
        <authorList>
            <person name="de Groot N.N."/>
        </authorList>
    </citation>
    <scope>NUCLEOTIDE SEQUENCE [LARGE SCALE GENOMIC DNA]</scope>
    <source>
        <strain evidence="1 2">DSM 9990</strain>
    </source>
</reference>
<dbReference type="Proteomes" id="UP000199611">
    <property type="component" value="Unassembled WGS sequence"/>
</dbReference>
<keyword evidence="2" id="KW-1185">Reference proteome</keyword>
<gene>
    <name evidence="1" type="ORF">SAMN05660836_01185</name>
</gene>
<evidence type="ECO:0000313" key="1">
    <source>
        <dbReference type="EMBL" id="SFM68391.1"/>
    </source>
</evidence>
<protein>
    <submittedName>
        <fullName evidence="1">Uncharacterized protein</fullName>
    </submittedName>
</protein>
<dbReference type="RefSeq" id="WP_093394193.1">
    <property type="nucleotide sequence ID" value="NZ_FOUU01000002.1"/>
</dbReference>
<organism evidence="1 2">
    <name type="scientific">Thermodesulforhabdus norvegica</name>
    <dbReference type="NCBI Taxonomy" id="39841"/>
    <lineage>
        <taxon>Bacteria</taxon>
        <taxon>Pseudomonadati</taxon>
        <taxon>Thermodesulfobacteriota</taxon>
        <taxon>Syntrophobacteria</taxon>
        <taxon>Syntrophobacterales</taxon>
        <taxon>Thermodesulforhabdaceae</taxon>
        <taxon>Thermodesulforhabdus</taxon>
    </lineage>
</organism>
<dbReference type="EMBL" id="FOUU01000002">
    <property type="protein sequence ID" value="SFM68391.1"/>
    <property type="molecule type" value="Genomic_DNA"/>
</dbReference>
<evidence type="ECO:0000313" key="2">
    <source>
        <dbReference type="Proteomes" id="UP000199611"/>
    </source>
</evidence>
<dbReference type="STRING" id="39841.SAMN05660836_01185"/>
<name>A0A1I4SVC9_9BACT</name>